<dbReference type="SMART" id="SM00857">
    <property type="entry name" value="Resolvase"/>
    <property type="match status" value="1"/>
</dbReference>
<dbReference type="InterPro" id="IPR036162">
    <property type="entry name" value="Resolvase-like_N_sf"/>
</dbReference>
<comment type="caution">
    <text evidence="2">The sequence shown here is derived from an EMBL/GenBank/DDBJ whole genome shotgun (WGS) entry which is preliminary data.</text>
</comment>
<dbReference type="GO" id="GO:0000150">
    <property type="term" value="F:DNA strand exchange activity"/>
    <property type="evidence" value="ECO:0007669"/>
    <property type="project" value="InterPro"/>
</dbReference>
<reference evidence="2 3" key="1">
    <citation type="submission" date="2018-01" db="EMBL/GenBank/DDBJ databases">
        <title>Whole genome sequencing of Histamine producing bacteria.</title>
        <authorList>
            <person name="Butler K."/>
        </authorList>
    </citation>
    <scope>NUCLEOTIDE SEQUENCE [LARGE SCALE GENOMIC DNA]</scope>
    <source>
        <strain evidence="2 3">DSM 24669</strain>
    </source>
</reference>
<evidence type="ECO:0000313" key="2">
    <source>
        <dbReference type="EMBL" id="PSW26019.1"/>
    </source>
</evidence>
<evidence type="ECO:0000313" key="3">
    <source>
        <dbReference type="Proteomes" id="UP000240481"/>
    </source>
</evidence>
<protein>
    <recommendedName>
        <fullName evidence="1">Resolvase/invertase-type recombinase catalytic domain-containing protein</fullName>
    </recommendedName>
</protein>
<dbReference type="Gene3D" id="3.40.50.1390">
    <property type="entry name" value="Resolvase, N-terminal catalytic domain"/>
    <property type="match status" value="1"/>
</dbReference>
<organism evidence="2 3">
    <name type="scientific">Photobacterium swingsii</name>
    <dbReference type="NCBI Taxonomy" id="680026"/>
    <lineage>
        <taxon>Bacteria</taxon>
        <taxon>Pseudomonadati</taxon>
        <taxon>Pseudomonadota</taxon>
        <taxon>Gammaproteobacteria</taxon>
        <taxon>Vibrionales</taxon>
        <taxon>Vibrionaceae</taxon>
        <taxon>Photobacterium</taxon>
    </lineage>
</organism>
<dbReference type="RefSeq" id="WP_048899577.1">
    <property type="nucleotide sequence ID" value="NZ_AP024852.1"/>
</dbReference>
<evidence type="ECO:0000259" key="1">
    <source>
        <dbReference type="PROSITE" id="PS51736"/>
    </source>
</evidence>
<dbReference type="EMBL" id="PYLZ01000002">
    <property type="protein sequence ID" value="PSW26019.1"/>
    <property type="molecule type" value="Genomic_DNA"/>
</dbReference>
<proteinExistence type="predicted"/>
<name>A0A0J8XWZ6_9GAMM</name>
<dbReference type="SUPFAM" id="SSF53041">
    <property type="entry name" value="Resolvase-like"/>
    <property type="match status" value="1"/>
</dbReference>
<dbReference type="Pfam" id="PF00239">
    <property type="entry name" value="Resolvase"/>
    <property type="match status" value="1"/>
</dbReference>
<dbReference type="Proteomes" id="UP000240481">
    <property type="component" value="Unassembled WGS sequence"/>
</dbReference>
<sequence length="119" mass="14012">MNTVAYIRTSNIDETEDVVLIKTQKSIIDEWAYSNNNIIGKYYIDSRHTIHNKQRIQFEKMIKDINDNHKNIEGIVVTDFYRLARKPTDIVRLLTLTQNLDIQIIVLSESFIIKSVYTH</sequence>
<keyword evidence="3" id="KW-1185">Reference proteome</keyword>
<feature type="domain" description="Resolvase/invertase-type recombinase catalytic" evidence="1">
    <location>
        <begin position="2"/>
        <end position="119"/>
    </location>
</feature>
<dbReference type="PROSITE" id="PS51736">
    <property type="entry name" value="RECOMBINASES_3"/>
    <property type="match status" value="1"/>
</dbReference>
<dbReference type="AlphaFoldDB" id="A0A0J8XWZ6"/>
<dbReference type="InterPro" id="IPR006119">
    <property type="entry name" value="Resolv_N"/>
</dbReference>
<gene>
    <name evidence="2" type="ORF">C9I94_05565</name>
</gene>
<dbReference type="OrthoDB" id="9811097at2"/>
<accession>A0A0J8XWZ6</accession>
<dbReference type="GO" id="GO:0003677">
    <property type="term" value="F:DNA binding"/>
    <property type="evidence" value="ECO:0007669"/>
    <property type="project" value="InterPro"/>
</dbReference>